<sequence length="204" mass="24012">MRRHFLYYLKQQHHYYPSHSKLQSRHPYTPFLSTLTLPSREDLPLTRNTAKFSAHHIDSGLVFNSHLFFIRFFFLVWFMSVSLHSFREREIFNHFSISILYYPSLLLYTLCISEATRIGSKGRGFRLVGWLVGGRSARHGIYKGRVSRKEAKTLSQARVIISDQLARNEARQEVETRHIRQRDAQGTLRGKARCDTTRTQRLIV</sequence>
<keyword evidence="1" id="KW-0472">Membrane</keyword>
<dbReference type="GeneID" id="85386922"/>
<name>A0AAD8UDV8_GLOAC</name>
<gene>
    <name evidence="2" type="ORF">BDZ83DRAFT_427560</name>
</gene>
<feature type="transmembrane region" description="Helical" evidence="1">
    <location>
        <begin position="91"/>
        <end position="111"/>
    </location>
</feature>
<proteinExistence type="predicted"/>
<comment type="caution">
    <text evidence="2">The sequence shown here is derived from an EMBL/GenBank/DDBJ whole genome shotgun (WGS) entry which is preliminary data.</text>
</comment>
<dbReference type="RefSeq" id="XP_060362412.1">
    <property type="nucleotide sequence ID" value="XM_060503023.1"/>
</dbReference>
<keyword evidence="3" id="KW-1185">Reference proteome</keyword>
<feature type="transmembrane region" description="Helical" evidence="1">
    <location>
        <begin position="61"/>
        <end position="79"/>
    </location>
</feature>
<keyword evidence="1" id="KW-1133">Transmembrane helix</keyword>
<organism evidence="2 3">
    <name type="scientific">Glomerella acutata</name>
    <name type="common">Colletotrichum acutatum</name>
    <dbReference type="NCBI Taxonomy" id="27357"/>
    <lineage>
        <taxon>Eukaryota</taxon>
        <taxon>Fungi</taxon>
        <taxon>Dikarya</taxon>
        <taxon>Ascomycota</taxon>
        <taxon>Pezizomycotina</taxon>
        <taxon>Sordariomycetes</taxon>
        <taxon>Hypocreomycetidae</taxon>
        <taxon>Glomerellales</taxon>
        <taxon>Glomerellaceae</taxon>
        <taxon>Colletotrichum</taxon>
        <taxon>Colletotrichum acutatum species complex</taxon>
    </lineage>
</organism>
<evidence type="ECO:0000256" key="1">
    <source>
        <dbReference type="SAM" id="Phobius"/>
    </source>
</evidence>
<reference evidence="2" key="1">
    <citation type="submission" date="2021-12" db="EMBL/GenBank/DDBJ databases">
        <title>Comparative genomics, transcriptomics and evolutionary studies reveal genomic signatures of adaptation to plant cell wall in hemibiotrophic fungi.</title>
        <authorList>
            <consortium name="DOE Joint Genome Institute"/>
            <person name="Baroncelli R."/>
            <person name="Diaz J.F."/>
            <person name="Benocci T."/>
            <person name="Peng M."/>
            <person name="Battaglia E."/>
            <person name="Haridas S."/>
            <person name="Andreopoulos W."/>
            <person name="Labutti K."/>
            <person name="Pangilinan J."/>
            <person name="Floch G.L."/>
            <person name="Makela M.R."/>
            <person name="Henrissat B."/>
            <person name="Grigoriev I.V."/>
            <person name="Crouch J.A."/>
            <person name="De Vries R.P."/>
            <person name="Sukno S.A."/>
            <person name="Thon M.R."/>
        </authorList>
    </citation>
    <scope>NUCLEOTIDE SEQUENCE</scope>
    <source>
        <strain evidence="2">CBS 112980</strain>
    </source>
</reference>
<evidence type="ECO:0000313" key="3">
    <source>
        <dbReference type="Proteomes" id="UP001244207"/>
    </source>
</evidence>
<evidence type="ECO:0000313" key="2">
    <source>
        <dbReference type="EMBL" id="KAK1722357.1"/>
    </source>
</evidence>
<dbReference type="EMBL" id="JAHMHS010000080">
    <property type="protein sequence ID" value="KAK1722357.1"/>
    <property type="molecule type" value="Genomic_DNA"/>
</dbReference>
<protein>
    <submittedName>
        <fullName evidence="2">Uncharacterized protein</fullName>
    </submittedName>
</protein>
<dbReference type="AlphaFoldDB" id="A0AAD8UDV8"/>
<accession>A0AAD8UDV8</accession>
<keyword evidence="1" id="KW-0812">Transmembrane</keyword>
<dbReference type="Proteomes" id="UP001244207">
    <property type="component" value="Unassembled WGS sequence"/>
</dbReference>